<evidence type="ECO:0000313" key="2">
    <source>
        <dbReference type="EMBL" id="OOQ58021.1"/>
    </source>
</evidence>
<feature type="signal peptide" evidence="1">
    <location>
        <begin position="1"/>
        <end position="18"/>
    </location>
</feature>
<dbReference type="Proteomes" id="UP000189739">
    <property type="component" value="Unassembled WGS sequence"/>
</dbReference>
<dbReference type="STRING" id="1792845.BC343_10175"/>
<dbReference type="OrthoDB" id="714262at2"/>
<sequence>MKHLLLILPVLLFARANAQVISGKIIDKNTRAPLKYIFIASTSGTTFTDDRGIFTLKISKIFDTIRLNNMGYLPFKMATASWGTSIRTIELEMSLKQLNEVTITGKKNYHKDWVALRREYAKQFNFRGPKFNEIFVAPSQYVPFAFMSINVTQLFRAIYKKHDPNYKLQQVLLRDERENHVSARFNKTLVSGITNLQGDSLENFMSSYRPTAAVLDKLSDYDLIRYIRTNLEKFKSNGGKNYELPKMLKEGESLE</sequence>
<evidence type="ECO:0000313" key="3">
    <source>
        <dbReference type="Proteomes" id="UP000189739"/>
    </source>
</evidence>
<dbReference type="EMBL" id="MBTF01000034">
    <property type="protein sequence ID" value="OOQ58021.1"/>
    <property type="molecule type" value="Genomic_DNA"/>
</dbReference>
<proteinExistence type="predicted"/>
<gene>
    <name evidence="2" type="ORF">BC343_10175</name>
</gene>
<dbReference type="AlphaFoldDB" id="A0A1S9PAR1"/>
<keyword evidence="3" id="KW-1185">Reference proteome</keyword>
<comment type="caution">
    <text evidence="2">The sequence shown here is derived from an EMBL/GenBank/DDBJ whole genome shotgun (WGS) entry which is preliminary data.</text>
</comment>
<dbReference type="InterPro" id="IPR008969">
    <property type="entry name" value="CarboxyPept-like_regulatory"/>
</dbReference>
<reference evidence="2 3" key="1">
    <citation type="submission" date="2016-07" db="EMBL/GenBank/DDBJ databases">
        <title>Genomic analysis of zinc-resistant bacterium Mucilaginibacter pedocola TBZ30.</title>
        <authorList>
            <person name="Huang J."/>
            <person name="Tang J."/>
        </authorList>
    </citation>
    <scope>NUCLEOTIDE SEQUENCE [LARGE SCALE GENOMIC DNA]</scope>
    <source>
        <strain evidence="2 3">TBZ30</strain>
    </source>
</reference>
<evidence type="ECO:0008006" key="4">
    <source>
        <dbReference type="Google" id="ProtNLM"/>
    </source>
</evidence>
<evidence type="ECO:0000256" key="1">
    <source>
        <dbReference type="SAM" id="SignalP"/>
    </source>
</evidence>
<accession>A0A1S9PAR1</accession>
<dbReference type="RefSeq" id="WP_078349747.1">
    <property type="nucleotide sequence ID" value="NZ_MBTF01000034.1"/>
</dbReference>
<keyword evidence="1" id="KW-0732">Signal</keyword>
<feature type="chain" id="PRO_5012210650" description="Carboxypeptidase-like regulatory domain-containing protein" evidence="1">
    <location>
        <begin position="19"/>
        <end position="255"/>
    </location>
</feature>
<name>A0A1S9PAR1_9SPHI</name>
<protein>
    <recommendedName>
        <fullName evidence="4">Carboxypeptidase-like regulatory domain-containing protein</fullName>
    </recommendedName>
</protein>
<organism evidence="2 3">
    <name type="scientific">Mucilaginibacter pedocola</name>
    <dbReference type="NCBI Taxonomy" id="1792845"/>
    <lineage>
        <taxon>Bacteria</taxon>
        <taxon>Pseudomonadati</taxon>
        <taxon>Bacteroidota</taxon>
        <taxon>Sphingobacteriia</taxon>
        <taxon>Sphingobacteriales</taxon>
        <taxon>Sphingobacteriaceae</taxon>
        <taxon>Mucilaginibacter</taxon>
    </lineage>
</organism>
<dbReference type="SUPFAM" id="SSF49464">
    <property type="entry name" value="Carboxypeptidase regulatory domain-like"/>
    <property type="match status" value="1"/>
</dbReference>